<dbReference type="AlphaFoldDB" id="A0A1G6J8V3"/>
<sequence length="513" mass="58417">MDTTEKKAMKETDPAHLSRLASVGQIAAGIVHEVRNPLTTVQGFLQMMEEDKESKYIHIAKTELDDALNTLNSLLQVAKPDMGDERKQSINLSVELENVLSLFPFQSSDVEVKRIFRDTNVLVYGKKTLLKKALFNLLKNAFEAIQGNGKITLHHQADAKYVYVAIQDTGIGIPEEKVSLLGTPFFSTKKVGTGMGLAQVYSVIHQHGGSIEVDSEENVGTTFTLIFPRDDVKKKQGVIHLDLEYKEGLGMKEFFMENREAFEERLLSEAVNAKDKIKEIDERGNINLLENAHKLVLYVVDEREHELIQFAKQEGEVWAKHSLALAFKLEWIQAIRRTLWDFMFNYDQMSEALNRKEEFYALEKRINESVDQFLHHFFISYSKFKDKLIESQQKIVENLSVPIIPIKETIYILPIIGQVDHYRIIAIEDKVIPEVGNSHIETLIIDLSGVATMEPSVIQHLLKILEGLSLMGCKPVVTGLRPDIVKSIIHMNLSFEQKAETKRTLQQALLDYI</sequence>
<dbReference type="InterPro" id="IPR004358">
    <property type="entry name" value="Sig_transdc_His_kin-like_C"/>
</dbReference>
<evidence type="ECO:0000256" key="7">
    <source>
        <dbReference type="ARBA" id="ARBA00022840"/>
    </source>
</evidence>
<gene>
    <name evidence="11" type="ORF">SAMN04488112_103220</name>
</gene>
<keyword evidence="5" id="KW-0547">Nucleotide-binding</keyword>
<dbReference type="Pfam" id="PF02518">
    <property type="entry name" value="HATPase_c"/>
    <property type="match status" value="1"/>
</dbReference>
<evidence type="ECO:0000256" key="8">
    <source>
        <dbReference type="ARBA" id="ARBA00023012"/>
    </source>
</evidence>
<evidence type="ECO:0000313" key="12">
    <source>
        <dbReference type="Proteomes" id="UP000199387"/>
    </source>
</evidence>
<reference evidence="11 12" key="1">
    <citation type="submission" date="2016-10" db="EMBL/GenBank/DDBJ databases">
        <authorList>
            <person name="de Groot N.N."/>
        </authorList>
    </citation>
    <scope>NUCLEOTIDE SEQUENCE [LARGE SCALE GENOMIC DNA]</scope>
    <source>
        <strain evidence="11 12">DSM 45514</strain>
    </source>
</reference>
<dbReference type="PANTHER" id="PTHR43065:SF46">
    <property type="entry name" value="C4-DICARBOXYLATE TRANSPORT SENSOR PROTEIN DCTB"/>
    <property type="match status" value="1"/>
</dbReference>
<dbReference type="InterPro" id="IPR036890">
    <property type="entry name" value="HATPase_C_sf"/>
</dbReference>
<dbReference type="InterPro" id="IPR002645">
    <property type="entry name" value="STAS_dom"/>
</dbReference>
<dbReference type="InterPro" id="IPR003661">
    <property type="entry name" value="HisK_dim/P_dom"/>
</dbReference>
<feature type="domain" description="Histidine kinase" evidence="9">
    <location>
        <begin position="29"/>
        <end position="231"/>
    </location>
</feature>
<dbReference type="InterPro" id="IPR036513">
    <property type="entry name" value="STAS_dom_sf"/>
</dbReference>
<evidence type="ECO:0000256" key="6">
    <source>
        <dbReference type="ARBA" id="ARBA00022777"/>
    </source>
</evidence>
<evidence type="ECO:0000259" key="10">
    <source>
        <dbReference type="PROSITE" id="PS50801"/>
    </source>
</evidence>
<dbReference type="CDD" id="cd00082">
    <property type="entry name" value="HisKA"/>
    <property type="match status" value="1"/>
</dbReference>
<dbReference type="GO" id="GO:0000155">
    <property type="term" value="F:phosphorelay sensor kinase activity"/>
    <property type="evidence" value="ECO:0007669"/>
    <property type="project" value="InterPro"/>
</dbReference>
<feature type="domain" description="STAS" evidence="10">
    <location>
        <begin position="400"/>
        <end position="512"/>
    </location>
</feature>
<keyword evidence="12" id="KW-1185">Reference proteome</keyword>
<dbReference type="Proteomes" id="UP000199387">
    <property type="component" value="Unassembled WGS sequence"/>
</dbReference>
<evidence type="ECO:0000256" key="2">
    <source>
        <dbReference type="ARBA" id="ARBA00012438"/>
    </source>
</evidence>
<keyword evidence="6" id="KW-0418">Kinase</keyword>
<dbReference type="Pfam" id="PF00512">
    <property type="entry name" value="HisKA"/>
    <property type="match status" value="1"/>
</dbReference>
<protein>
    <recommendedName>
        <fullName evidence="2">histidine kinase</fullName>
        <ecNumber evidence="2">2.7.13.3</ecNumber>
    </recommendedName>
</protein>
<evidence type="ECO:0000259" key="9">
    <source>
        <dbReference type="PROSITE" id="PS50109"/>
    </source>
</evidence>
<dbReference type="Gene3D" id="1.10.287.130">
    <property type="match status" value="1"/>
</dbReference>
<evidence type="ECO:0000313" key="11">
    <source>
        <dbReference type="EMBL" id="SDC14775.1"/>
    </source>
</evidence>
<dbReference type="SUPFAM" id="SSF47384">
    <property type="entry name" value="Homodimeric domain of signal transducing histidine kinase"/>
    <property type="match status" value="1"/>
</dbReference>
<dbReference type="EMBL" id="FMZA01000003">
    <property type="protein sequence ID" value="SDC14775.1"/>
    <property type="molecule type" value="Genomic_DNA"/>
</dbReference>
<dbReference type="Pfam" id="PF01740">
    <property type="entry name" value="STAS"/>
    <property type="match status" value="1"/>
</dbReference>
<evidence type="ECO:0000256" key="5">
    <source>
        <dbReference type="ARBA" id="ARBA00022741"/>
    </source>
</evidence>
<keyword evidence="7" id="KW-0067">ATP-binding</keyword>
<evidence type="ECO:0000256" key="1">
    <source>
        <dbReference type="ARBA" id="ARBA00000085"/>
    </source>
</evidence>
<keyword evidence="3" id="KW-0597">Phosphoprotein</keyword>
<dbReference type="SMART" id="SM00387">
    <property type="entry name" value="HATPase_c"/>
    <property type="match status" value="1"/>
</dbReference>
<dbReference type="STRING" id="1236220.SAMN04488112_103220"/>
<proteinExistence type="predicted"/>
<dbReference type="SUPFAM" id="SSF52091">
    <property type="entry name" value="SpoIIaa-like"/>
    <property type="match status" value="1"/>
</dbReference>
<name>A0A1G6J8V3_9BACL</name>
<dbReference type="RefSeq" id="WP_245662076.1">
    <property type="nucleotide sequence ID" value="NZ_FMZA01000003.1"/>
</dbReference>
<dbReference type="InterPro" id="IPR003594">
    <property type="entry name" value="HATPase_dom"/>
</dbReference>
<dbReference type="CDD" id="cd07041">
    <property type="entry name" value="STAS_RsbR_RsbS_like"/>
    <property type="match status" value="1"/>
</dbReference>
<keyword evidence="8" id="KW-0902">Two-component regulatory system</keyword>
<dbReference type="SUPFAM" id="SSF55874">
    <property type="entry name" value="ATPase domain of HSP90 chaperone/DNA topoisomerase II/histidine kinase"/>
    <property type="match status" value="1"/>
</dbReference>
<comment type="catalytic activity">
    <reaction evidence="1">
        <text>ATP + protein L-histidine = ADP + protein N-phospho-L-histidine.</text>
        <dbReference type="EC" id="2.7.13.3"/>
    </reaction>
</comment>
<dbReference type="InterPro" id="IPR036097">
    <property type="entry name" value="HisK_dim/P_sf"/>
</dbReference>
<dbReference type="PROSITE" id="PS50801">
    <property type="entry name" value="STAS"/>
    <property type="match status" value="1"/>
</dbReference>
<dbReference type="InterPro" id="IPR005467">
    <property type="entry name" value="His_kinase_dom"/>
</dbReference>
<dbReference type="SMART" id="SM00388">
    <property type="entry name" value="HisKA"/>
    <property type="match status" value="1"/>
</dbReference>
<evidence type="ECO:0000256" key="3">
    <source>
        <dbReference type="ARBA" id="ARBA00022553"/>
    </source>
</evidence>
<keyword evidence="4" id="KW-0808">Transferase</keyword>
<organism evidence="11 12">
    <name type="scientific">Melghirimyces thermohalophilus</name>
    <dbReference type="NCBI Taxonomy" id="1236220"/>
    <lineage>
        <taxon>Bacteria</taxon>
        <taxon>Bacillati</taxon>
        <taxon>Bacillota</taxon>
        <taxon>Bacilli</taxon>
        <taxon>Bacillales</taxon>
        <taxon>Thermoactinomycetaceae</taxon>
        <taxon>Melghirimyces</taxon>
    </lineage>
</organism>
<dbReference type="Gene3D" id="3.30.565.10">
    <property type="entry name" value="Histidine kinase-like ATPase, C-terminal domain"/>
    <property type="match status" value="1"/>
</dbReference>
<dbReference type="PRINTS" id="PR00344">
    <property type="entry name" value="BCTRLSENSOR"/>
</dbReference>
<evidence type="ECO:0000256" key="4">
    <source>
        <dbReference type="ARBA" id="ARBA00022679"/>
    </source>
</evidence>
<dbReference type="EC" id="2.7.13.3" evidence="2"/>
<accession>A0A1G6J8V3</accession>
<dbReference type="PANTHER" id="PTHR43065">
    <property type="entry name" value="SENSOR HISTIDINE KINASE"/>
    <property type="match status" value="1"/>
</dbReference>
<dbReference type="GO" id="GO:0005524">
    <property type="term" value="F:ATP binding"/>
    <property type="evidence" value="ECO:0007669"/>
    <property type="project" value="UniProtKB-KW"/>
</dbReference>
<dbReference type="PROSITE" id="PS50109">
    <property type="entry name" value="HIS_KIN"/>
    <property type="match status" value="1"/>
</dbReference>
<dbReference type="Gene3D" id="3.30.750.24">
    <property type="entry name" value="STAS domain"/>
    <property type="match status" value="1"/>
</dbReference>